<feature type="region of interest" description="Disordered" evidence="1">
    <location>
        <begin position="1488"/>
        <end position="1524"/>
    </location>
</feature>
<accession>A0ABR0XR22</accession>
<feature type="compositionally biased region" description="Low complexity" evidence="1">
    <location>
        <begin position="1431"/>
        <end position="1440"/>
    </location>
</feature>
<evidence type="ECO:0008006" key="4">
    <source>
        <dbReference type="Google" id="ProtNLM"/>
    </source>
</evidence>
<dbReference type="PANTHER" id="PTHR36379:SF1">
    <property type="entry name" value="PUTATIVE RECOMBINATION INITIATION DEFECT 1-RELATED"/>
    <property type="match status" value="1"/>
</dbReference>
<dbReference type="PANTHER" id="PTHR36379">
    <property type="entry name" value="PROTEIN PRD1"/>
    <property type="match status" value="1"/>
</dbReference>
<dbReference type="Proteomes" id="UP001318860">
    <property type="component" value="Unassembled WGS sequence"/>
</dbReference>
<feature type="region of interest" description="Disordered" evidence="1">
    <location>
        <begin position="1397"/>
        <end position="1444"/>
    </location>
</feature>
<gene>
    <name evidence="2" type="ORF">DH2020_005039</name>
</gene>
<feature type="compositionally biased region" description="Polar residues" evidence="1">
    <location>
        <begin position="1255"/>
        <end position="1269"/>
    </location>
</feature>
<evidence type="ECO:0000313" key="3">
    <source>
        <dbReference type="Proteomes" id="UP001318860"/>
    </source>
</evidence>
<feature type="region of interest" description="Disordered" evidence="1">
    <location>
        <begin position="1249"/>
        <end position="1269"/>
    </location>
</feature>
<evidence type="ECO:0000313" key="2">
    <source>
        <dbReference type="EMBL" id="KAK6161658.1"/>
    </source>
</evidence>
<keyword evidence="3" id="KW-1185">Reference proteome</keyword>
<comment type="caution">
    <text evidence="2">The sequence shown here is derived from an EMBL/GenBank/DDBJ whole genome shotgun (WGS) entry which is preliminary data.</text>
</comment>
<organism evidence="2 3">
    <name type="scientific">Rehmannia glutinosa</name>
    <name type="common">Chinese foxglove</name>
    <dbReference type="NCBI Taxonomy" id="99300"/>
    <lineage>
        <taxon>Eukaryota</taxon>
        <taxon>Viridiplantae</taxon>
        <taxon>Streptophyta</taxon>
        <taxon>Embryophyta</taxon>
        <taxon>Tracheophyta</taxon>
        <taxon>Spermatophyta</taxon>
        <taxon>Magnoliopsida</taxon>
        <taxon>eudicotyledons</taxon>
        <taxon>Gunneridae</taxon>
        <taxon>Pentapetalae</taxon>
        <taxon>asterids</taxon>
        <taxon>lamiids</taxon>
        <taxon>Lamiales</taxon>
        <taxon>Orobanchaceae</taxon>
        <taxon>Rehmannieae</taxon>
        <taxon>Rehmannia</taxon>
    </lineage>
</organism>
<dbReference type="InterPro" id="IPR044968">
    <property type="entry name" value="PRD1"/>
</dbReference>
<proteinExistence type="predicted"/>
<reference evidence="2 3" key="1">
    <citation type="journal article" date="2021" name="Comput. Struct. Biotechnol. J.">
        <title>De novo genome assembly of the potent medicinal plant Rehmannia glutinosa using nanopore technology.</title>
        <authorList>
            <person name="Ma L."/>
            <person name="Dong C."/>
            <person name="Song C."/>
            <person name="Wang X."/>
            <person name="Zheng X."/>
            <person name="Niu Y."/>
            <person name="Chen S."/>
            <person name="Feng W."/>
        </authorList>
    </citation>
    <scope>NUCLEOTIDE SEQUENCE [LARGE SCALE GENOMIC DNA]</scope>
    <source>
        <strain evidence="2">DH-2019</strain>
    </source>
</reference>
<feature type="compositionally biased region" description="Basic and acidic residues" evidence="1">
    <location>
        <begin position="1397"/>
        <end position="1408"/>
    </location>
</feature>
<sequence>MTPETCTQGHRSTLILPTAEGGSICLLCLSNLLSNPKSPTVHVSYALSQLSQALSQPQFLHSLLTFHSHFLISPLVSVLSNFDDEPIAKQTIDLIQTLCDGSNTNSNCDVHKEFLARVSDWLSRDSLAWSRRQLYMLHCFGVLLDNQDCNLNTCIKSKDALIFKLVTGLQLSKSSLLHYTYTDDSGTDVLLKHCPKLLHISLDILMKSQSDDVRNSFNVRTDSFEADNFMHITEHVIDGPPLEVLFAEAVKGPLLSSDIQVQIATLDLVSRLSGSKDPIVNSSVRVLDLLSNVEQTFRQRLAIGFSTLVPILRYVAEIPFQPVQCQLLKLILDCVLNTPGIVSTCSGEEISSILAGMFKKHIDGEIGMLPETFTLSCSILVAIMKCSSSRGNSSLAASVKDAVKSAVSTCINNNHINTDQILHCLYLLKEAYAYGQEDNFPASSKVGLQFLIIDILKLQILPWFMTVINEMEEEVIALGVIETFQPILHDSNDDAKDFAESLVSSSWFGVLFGCLGLFPTEKMKWRVYLIFSSIVDVLLGSDSGQPIRDAALDLPSDPTDLLFLLGQKSYHNPELFCCQCAVLLVLYVSSLYNDRIADEKLVLSSLEQFILLNSSDFLCGASASVTMEILVNLYGFYRGFAKMSYQIPYSPEAERILFQLLAEKDWDILSTKIHLTSLRWLFQQEKLCKSLSAQILKFCRCNSSIGNNVVIDHETSQKINLHLFAELITSGDNFGAMIFVCLLGDLVENGCEDYDIISVLKACAKIIEIAPVASDQFCMHGIDGVLQNIYNYSRYSFPELFMVTSQFVFSLLQSVHSESMSTNEAWVVITVKLMDYLSPAVASDGWTDEVLIILGILSLILHHSTKEALTEASKIIILNVPLVSTINIAISEACSKGHALFDHDEGTKTGEILIFVLSLLFFSLRSVRAVLPGIITDFQIWFDEGRDKQQPLSYLSIRCHDLCKLMHFGSAPVKLIASFCLMELFTEYQSIQDNWCRLIVEELVMSLCTPSVTSKSSMIHHKPALNVAVALLKLSKVPSWMTKVFDESSVGSIIHNISASSINTELVVLFRELLDSGHLNSAHVADLNRIFQACRRNVYADDIQDSSIQDRTENVDVNIDDHVGKARAFLVSLVSSQSYPEYSSVQSPKPHHVDAYSLDFFLEDFIREIDQCDMVTDLLSISFYYLLKDVSPNCPVTLLLYMIQVEAFNSEVIFDLVDPEVFIYDAIADIMLKFLQGVTVKDHGVSPGAPGSYLSPESANRMESGNSSFDSQGFAAKTYKDISMEVFPSVPSGDHSAAKSIAEKTLDHEGSSMVSNANTGSFLSNLSEPNVLGTSAFKDIGKSPVSQAPNAGLLFKDQQLKQLRAQCIVFLAFKNGLMPKKLHLEIALRNIYTKEDGTRGDITDHKGNEQLVNDPSNVPQVPRSLERPDSSKSPSSILDSDSSKGVDFAKLSEKIISRPVIPAENEQDRKCSVARGKTNVEVLTHEATELHASAKREPHDASTREILDRNHEDDLVNDHQPKKT</sequence>
<name>A0ABR0XR22_REHGL</name>
<dbReference type="EMBL" id="JABTTQ020000003">
    <property type="protein sequence ID" value="KAK6161658.1"/>
    <property type="molecule type" value="Genomic_DNA"/>
</dbReference>
<protein>
    <recommendedName>
        <fullName evidence="4">Protein PRD1</fullName>
    </recommendedName>
</protein>
<feature type="compositionally biased region" description="Polar residues" evidence="1">
    <location>
        <begin position="1410"/>
        <end position="1419"/>
    </location>
</feature>
<evidence type="ECO:0000256" key="1">
    <source>
        <dbReference type="SAM" id="MobiDB-lite"/>
    </source>
</evidence>